<dbReference type="CDD" id="cd00093">
    <property type="entry name" value="HTH_XRE"/>
    <property type="match status" value="1"/>
</dbReference>
<dbReference type="Gene3D" id="1.10.260.40">
    <property type="entry name" value="lambda repressor-like DNA-binding domains"/>
    <property type="match status" value="1"/>
</dbReference>
<dbReference type="PROSITE" id="PS50943">
    <property type="entry name" value="HTH_CROC1"/>
    <property type="match status" value="1"/>
</dbReference>
<dbReference type="SMART" id="SM00530">
    <property type="entry name" value="HTH_XRE"/>
    <property type="match status" value="1"/>
</dbReference>
<gene>
    <name evidence="2" type="ORF">DFO65_11068</name>
</gene>
<evidence type="ECO:0000313" key="3">
    <source>
        <dbReference type="Proteomes" id="UP000253509"/>
    </source>
</evidence>
<name>A0A366IGG4_9MICO</name>
<feature type="domain" description="HTH cro/C1-type" evidence="1">
    <location>
        <begin position="17"/>
        <end position="72"/>
    </location>
</feature>
<dbReference type="EMBL" id="QNSB01000010">
    <property type="protein sequence ID" value="RBP69910.1"/>
    <property type="molecule type" value="Genomic_DNA"/>
</dbReference>
<dbReference type="Pfam" id="PF01381">
    <property type="entry name" value="HTH_3"/>
    <property type="match status" value="1"/>
</dbReference>
<dbReference type="SUPFAM" id="SSF47413">
    <property type="entry name" value="lambda repressor-like DNA-binding domains"/>
    <property type="match status" value="1"/>
</dbReference>
<proteinExistence type="predicted"/>
<evidence type="ECO:0000259" key="1">
    <source>
        <dbReference type="PROSITE" id="PS50943"/>
    </source>
</evidence>
<dbReference type="InterPro" id="IPR010982">
    <property type="entry name" value="Lambda_DNA-bd_dom_sf"/>
</dbReference>
<protein>
    <submittedName>
        <fullName evidence="2">Helix-turn-helix protein</fullName>
    </submittedName>
</protein>
<dbReference type="InterPro" id="IPR001387">
    <property type="entry name" value="Cro/C1-type_HTH"/>
</dbReference>
<reference evidence="2 3" key="1">
    <citation type="submission" date="2018-06" db="EMBL/GenBank/DDBJ databases">
        <title>Freshwater and sediment microbial communities from various areas in North America, analyzing microbe dynamics in response to fracking.</title>
        <authorList>
            <person name="Lamendella R."/>
        </authorList>
    </citation>
    <scope>NUCLEOTIDE SEQUENCE [LARGE SCALE GENOMIC DNA]</scope>
    <source>
        <strain evidence="2 3">3b_TX</strain>
    </source>
</reference>
<dbReference type="AlphaFoldDB" id="A0A366IGG4"/>
<keyword evidence="3" id="KW-1185">Reference proteome</keyword>
<dbReference type="GO" id="GO:0003677">
    <property type="term" value="F:DNA binding"/>
    <property type="evidence" value="ECO:0007669"/>
    <property type="project" value="InterPro"/>
</dbReference>
<comment type="caution">
    <text evidence="2">The sequence shown here is derived from an EMBL/GenBank/DDBJ whole genome shotgun (WGS) entry which is preliminary data.</text>
</comment>
<evidence type="ECO:0000313" key="2">
    <source>
        <dbReference type="EMBL" id="RBP69910.1"/>
    </source>
</evidence>
<sequence>MDIDQPPLLREALGRVLRLRRTELGLTLAQVSERSGVSTQYLSEVERGLKDPSSEVIEAISVVLGLVLPQVLMLAAVGMQRGSLQLELSALATTIAPPPAPLSATGQAQLSLVA</sequence>
<accession>A0A366IGG4</accession>
<dbReference type="RefSeq" id="WP_113904991.1">
    <property type="nucleotide sequence ID" value="NZ_QNSB01000010.1"/>
</dbReference>
<organism evidence="2 3">
    <name type="scientific">Brevibacterium celere</name>
    <dbReference type="NCBI Taxonomy" id="225845"/>
    <lineage>
        <taxon>Bacteria</taxon>
        <taxon>Bacillati</taxon>
        <taxon>Actinomycetota</taxon>
        <taxon>Actinomycetes</taxon>
        <taxon>Micrococcales</taxon>
        <taxon>Brevibacteriaceae</taxon>
        <taxon>Brevibacterium</taxon>
    </lineage>
</organism>
<dbReference type="Proteomes" id="UP000253509">
    <property type="component" value="Unassembled WGS sequence"/>
</dbReference>